<comment type="subcellular location">
    <subcellularLocation>
        <location evidence="1">Nucleus</location>
    </subcellularLocation>
</comment>
<accession>A0A835YD62</accession>
<dbReference type="Gene3D" id="1.20.5.170">
    <property type="match status" value="1"/>
</dbReference>
<feature type="compositionally biased region" description="Pro residues" evidence="5">
    <location>
        <begin position="179"/>
        <end position="194"/>
    </location>
</feature>
<dbReference type="EMBL" id="JAEHOE010000025">
    <property type="protein sequence ID" value="KAG2495349.1"/>
    <property type="molecule type" value="Genomic_DNA"/>
</dbReference>
<dbReference type="AlphaFoldDB" id="A0A835YD62"/>
<gene>
    <name evidence="7" type="ORF">HYH03_006618</name>
</gene>
<dbReference type="InterPro" id="IPR004827">
    <property type="entry name" value="bZIP"/>
</dbReference>
<dbReference type="PROSITE" id="PS00036">
    <property type="entry name" value="BZIP_BASIC"/>
    <property type="match status" value="1"/>
</dbReference>
<organism evidence="7 8">
    <name type="scientific">Edaphochlamys debaryana</name>
    <dbReference type="NCBI Taxonomy" id="47281"/>
    <lineage>
        <taxon>Eukaryota</taxon>
        <taxon>Viridiplantae</taxon>
        <taxon>Chlorophyta</taxon>
        <taxon>core chlorophytes</taxon>
        <taxon>Chlorophyceae</taxon>
        <taxon>CS clade</taxon>
        <taxon>Chlamydomonadales</taxon>
        <taxon>Chlamydomonadales incertae sedis</taxon>
        <taxon>Edaphochlamys</taxon>
    </lineage>
</organism>
<keyword evidence="3" id="KW-0804">Transcription</keyword>
<keyword evidence="4" id="KW-0539">Nucleus</keyword>
<evidence type="ECO:0000256" key="5">
    <source>
        <dbReference type="SAM" id="MobiDB-lite"/>
    </source>
</evidence>
<dbReference type="InterPro" id="IPR051027">
    <property type="entry name" value="bZIP_transcription_factors"/>
</dbReference>
<keyword evidence="8" id="KW-1185">Reference proteome</keyword>
<dbReference type="CDD" id="cd14688">
    <property type="entry name" value="bZIP_YAP"/>
    <property type="match status" value="1"/>
</dbReference>
<name>A0A835YD62_9CHLO</name>
<dbReference type="GO" id="GO:0003700">
    <property type="term" value="F:DNA-binding transcription factor activity"/>
    <property type="evidence" value="ECO:0007669"/>
    <property type="project" value="InterPro"/>
</dbReference>
<comment type="caution">
    <text evidence="7">The sequence shown here is derived from an EMBL/GenBank/DDBJ whole genome shotgun (WGS) entry which is preliminary data.</text>
</comment>
<dbReference type="OrthoDB" id="551913at2759"/>
<proteinExistence type="predicted"/>
<dbReference type="SUPFAM" id="SSF57959">
    <property type="entry name" value="Leucine zipper domain"/>
    <property type="match status" value="1"/>
</dbReference>
<dbReference type="PROSITE" id="PS50217">
    <property type="entry name" value="BZIP"/>
    <property type="match status" value="1"/>
</dbReference>
<feature type="compositionally biased region" description="Low complexity" evidence="5">
    <location>
        <begin position="395"/>
        <end position="411"/>
    </location>
</feature>
<evidence type="ECO:0000313" key="7">
    <source>
        <dbReference type="EMBL" id="KAG2495349.1"/>
    </source>
</evidence>
<evidence type="ECO:0000256" key="1">
    <source>
        <dbReference type="ARBA" id="ARBA00004123"/>
    </source>
</evidence>
<feature type="compositionally biased region" description="Gly residues" evidence="5">
    <location>
        <begin position="431"/>
        <end position="444"/>
    </location>
</feature>
<feature type="region of interest" description="Disordered" evidence="5">
    <location>
        <begin position="504"/>
        <end position="527"/>
    </location>
</feature>
<evidence type="ECO:0000256" key="3">
    <source>
        <dbReference type="ARBA" id="ARBA00023163"/>
    </source>
</evidence>
<sequence length="564" mass="56069">MELESASAGLGPGFISGAALGALARTTSAPSRFLALAGQLGGFQQSLNHAAPSAEQGAAPHEARGLDAAPGSGGWGASGTTLAPPGEDFTAVMLQTLYAQGERPAARAGKGLLPAAGIKREAPVLSAPLARGVTGDWGHLAASLAGGLSSPYAASTSLTHSGPLVNLPGVMQPAGVAASPPPGLGNTPSPPPSSVSPGASPAPKSAALPPLLNGLSLQPLRTAPPPQPLHHPYSPHASPHHPHSHNQRATSLPQGAQLAAARVSAAGQPLDPMTIDSTFTAGAVAGQLAAGFSINPAEAHHRPHSTGARLPAGPGGMAVAQGPLAILAAAGSNGPNAVVPSVPASIYGWSALFDPATTNPAGADNEDVAETAAAARPGGGGATAGGLPHRGRASGGSKSATASGSTSGNLPDALEAACEAAEAVYTPPAGGSSGSGSGGGGGGPESSKDLEVLAQRFRSRPGRVPKAVAKLGPIAELAKSAANGKIKLQREELQELVRTVETGLAQAESEQKEDSRARNRVAQQRFRNRQRETISQLQTKVEEQEALIAELQAKVQLLEASGQR</sequence>
<evidence type="ECO:0000259" key="6">
    <source>
        <dbReference type="PROSITE" id="PS50217"/>
    </source>
</evidence>
<dbReference type="Proteomes" id="UP000612055">
    <property type="component" value="Unassembled WGS sequence"/>
</dbReference>
<feature type="region of interest" description="Disordered" evidence="5">
    <location>
        <begin position="176"/>
        <end position="265"/>
    </location>
</feature>
<dbReference type="PANTHER" id="PTHR19304">
    <property type="entry name" value="CYCLIC-AMP RESPONSE ELEMENT BINDING PROTEIN"/>
    <property type="match status" value="1"/>
</dbReference>
<protein>
    <recommendedName>
        <fullName evidence="6">BZIP domain-containing protein</fullName>
    </recommendedName>
</protein>
<feature type="compositionally biased region" description="Low complexity" evidence="5">
    <location>
        <begin position="195"/>
        <end position="210"/>
    </location>
</feature>
<reference evidence="7" key="1">
    <citation type="journal article" date="2020" name="bioRxiv">
        <title>Comparative genomics of Chlamydomonas.</title>
        <authorList>
            <person name="Craig R.J."/>
            <person name="Hasan A.R."/>
            <person name="Ness R.W."/>
            <person name="Keightley P.D."/>
        </authorList>
    </citation>
    <scope>NUCLEOTIDE SEQUENCE</scope>
    <source>
        <strain evidence="7">CCAP 11/70</strain>
    </source>
</reference>
<evidence type="ECO:0000256" key="4">
    <source>
        <dbReference type="ARBA" id="ARBA00023242"/>
    </source>
</evidence>
<feature type="region of interest" description="Disordered" evidence="5">
    <location>
        <begin position="51"/>
        <end position="82"/>
    </location>
</feature>
<keyword evidence="2" id="KW-0805">Transcription regulation</keyword>
<evidence type="ECO:0000313" key="8">
    <source>
        <dbReference type="Proteomes" id="UP000612055"/>
    </source>
</evidence>
<dbReference type="GO" id="GO:0005634">
    <property type="term" value="C:nucleus"/>
    <property type="evidence" value="ECO:0007669"/>
    <property type="project" value="UniProtKB-SubCell"/>
</dbReference>
<feature type="domain" description="BZIP" evidence="6">
    <location>
        <begin position="509"/>
        <end position="564"/>
    </location>
</feature>
<feature type="region of interest" description="Disordered" evidence="5">
    <location>
        <begin position="425"/>
        <end position="448"/>
    </location>
</feature>
<evidence type="ECO:0000256" key="2">
    <source>
        <dbReference type="ARBA" id="ARBA00023015"/>
    </source>
</evidence>
<feature type="region of interest" description="Disordered" evidence="5">
    <location>
        <begin position="372"/>
        <end position="411"/>
    </location>
</feature>
<dbReference type="InterPro" id="IPR046347">
    <property type="entry name" value="bZIP_sf"/>
</dbReference>